<dbReference type="SUPFAM" id="SSF49842">
    <property type="entry name" value="TNF-like"/>
    <property type="match status" value="1"/>
</dbReference>
<comment type="subcellular location">
    <subcellularLocation>
        <location evidence="1">Secreted</location>
    </subcellularLocation>
</comment>
<organism evidence="6 7">
    <name type="scientific">Channa striata</name>
    <name type="common">Snakehead murrel</name>
    <name type="synonym">Ophicephalus striatus</name>
    <dbReference type="NCBI Taxonomy" id="64152"/>
    <lineage>
        <taxon>Eukaryota</taxon>
        <taxon>Metazoa</taxon>
        <taxon>Chordata</taxon>
        <taxon>Craniata</taxon>
        <taxon>Vertebrata</taxon>
        <taxon>Euteleostomi</taxon>
        <taxon>Actinopterygii</taxon>
        <taxon>Neopterygii</taxon>
        <taxon>Teleostei</taxon>
        <taxon>Neoteleostei</taxon>
        <taxon>Acanthomorphata</taxon>
        <taxon>Anabantaria</taxon>
        <taxon>Anabantiformes</taxon>
        <taxon>Channoidei</taxon>
        <taxon>Channidae</taxon>
        <taxon>Channa</taxon>
    </lineage>
</organism>
<dbReference type="Pfam" id="PF00386">
    <property type="entry name" value="C1q"/>
    <property type="match status" value="1"/>
</dbReference>
<evidence type="ECO:0000259" key="5">
    <source>
        <dbReference type="PROSITE" id="PS50871"/>
    </source>
</evidence>
<reference evidence="6" key="1">
    <citation type="submission" date="2023-07" db="EMBL/GenBank/DDBJ databases">
        <title>Chromosome-level Genome Assembly of Striped Snakehead (Channa striata).</title>
        <authorList>
            <person name="Liu H."/>
        </authorList>
    </citation>
    <scope>NUCLEOTIDE SEQUENCE</scope>
    <source>
        <strain evidence="6">Gz</strain>
        <tissue evidence="6">Muscle</tissue>
    </source>
</reference>
<evidence type="ECO:0000313" key="6">
    <source>
        <dbReference type="EMBL" id="KAK2862910.1"/>
    </source>
</evidence>
<keyword evidence="2" id="KW-0964">Secreted</keyword>
<gene>
    <name evidence="6" type="ORF">Q5P01_002443</name>
</gene>
<comment type="caution">
    <text evidence="6">The sequence shown here is derived from an EMBL/GenBank/DDBJ whole genome shotgun (WGS) entry which is preliminary data.</text>
</comment>
<dbReference type="InterPro" id="IPR001073">
    <property type="entry name" value="C1q_dom"/>
</dbReference>
<evidence type="ECO:0000256" key="1">
    <source>
        <dbReference type="ARBA" id="ARBA00004613"/>
    </source>
</evidence>
<evidence type="ECO:0000256" key="4">
    <source>
        <dbReference type="SAM" id="Coils"/>
    </source>
</evidence>
<name>A0AA88TDZ1_CHASR</name>
<proteinExistence type="predicted"/>
<dbReference type="PRINTS" id="PR00007">
    <property type="entry name" value="COMPLEMNTC1Q"/>
</dbReference>
<evidence type="ECO:0000256" key="2">
    <source>
        <dbReference type="ARBA" id="ARBA00022525"/>
    </source>
</evidence>
<dbReference type="EMBL" id="JAUPFM010000001">
    <property type="protein sequence ID" value="KAK2862910.1"/>
    <property type="molecule type" value="Genomic_DNA"/>
</dbReference>
<sequence length="201" mass="22336">MLICGLTLAQGESNDTETEQASRTQSNFPDMCDLLKELGAIREKLGAMENKLMETENQLHELKNKEKQKVFFSAAIGGYGDIGPFNTDTTLVYRTVKTNIGSAYSQYTGIFTAPVAGIYYFTFFYHAGGGNVVSLLLIKNNQIVVTSSDHQTFQDWADNGGNAVLLQLQQWDQVFVRLRANTHVWGDDVITTFSGFLVSQL</sequence>
<dbReference type="PANTHER" id="PTHR22923">
    <property type="entry name" value="CEREBELLIN-RELATED"/>
    <property type="match status" value="1"/>
</dbReference>
<accession>A0AA88TDZ1</accession>
<protein>
    <recommendedName>
        <fullName evidence="5">C1q domain-containing protein</fullName>
    </recommendedName>
</protein>
<keyword evidence="3" id="KW-0732">Signal</keyword>
<dbReference type="PANTHER" id="PTHR22923:SF102">
    <property type="entry name" value="CEREBELLIN 13-RELATED"/>
    <property type="match status" value="1"/>
</dbReference>
<feature type="domain" description="C1q" evidence="5">
    <location>
        <begin position="65"/>
        <end position="201"/>
    </location>
</feature>
<keyword evidence="7" id="KW-1185">Reference proteome</keyword>
<dbReference type="InterPro" id="IPR008983">
    <property type="entry name" value="Tumour_necrosis_fac-like_dom"/>
</dbReference>
<evidence type="ECO:0000313" key="7">
    <source>
        <dbReference type="Proteomes" id="UP001187415"/>
    </source>
</evidence>
<dbReference type="AlphaFoldDB" id="A0AA88TDZ1"/>
<keyword evidence="4" id="KW-0175">Coiled coil</keyword>
<dbReference type="SMART" id="SM00110">
    <property type="entry name" value="C1Q"/>
    <property type="match status" value="1"/>
</dbReference>
<dbReference type="PROSITE" id="PS50871">
    <property type="entry name" value="C1Q"/>
    <property type="match status" value="1"/>
</dbReference>
<dbReference type="Proteomes" id="UP001187415">
    <property type="component" value="Unassembled WGS sequence"/>
</dbReference>
<dbReference type="GO" id="GO:0005576">
    <property type="term" value="C:extracellular region"/>
    <property type="evidence" value="ECO:0007669"/>
    <property type="project" value="UniProtKB-SubCell"/>
</dbReference>
<dbReference type="Gene3D" id="2.60.120.40">
    <property type="match status" value="1"/>
</dbReference>
<evidence type="ECO:0000256" key="3">
    <source>
        <dbReference type="ARBA" id="ARBA00022729"/>
    </source>
</evidence>
<dbReference type="InterPro" id="IPR050822">
    <property type="entry name" value="Cerebellin_Synaptic_Org"/>
</dbReference>
<feature type="coiled-coil region" evidence="4">
    <location>
        <begin position="38"/>
        <end position="65"/>
    </location>
</feature>